<dbReference type="PANTHER" id="PTHR19271:SF16">
    <property type="entry name" value="CYTOCHROME B"/>
    <property type="match status" value="1"/>
</dbReference>
<comment type="cofactor">
    <cofactor evidence="17">
        <name>heme b</name>
        <dbReference type="ChEBI" id="CHEBI:60344"/>
    </cofactor>
    <text evidence="17">Binds 2 heme groups non-covalently.</text>
</comment>
<evidence type="ECO:0000256" key="10">
    <source>
        <dbReference type="ARBA" id="ARBA00022723"/>
    </source>
</evidence>
<dbReference type="InterPro" id="IPR048260">
    <property type="entry name" value="Cytochrome_b_C_euk/bac"/>
</dbReference>
<evidence type="ECO:0000256" key="7">
    <source>
        <dbReference type="ARBA" id="ARBA00022617"/>
    </source>
</evidence>
<keyword evidence="13 16" id="KW-0408">Iron</keyword>
<dbReference type="GO" id="GO:0045275">
    <property type="term" value="C:respiratory chain complex III"/>
    <property type="evidence" value="ECO:0007669"/>
    <property type="project" value="InterPro"/>
</dbReference>
<feature type="binding site" evidence="15">
    <location>
        <position position="216"/>
    </location>
    <ligand>
        <name>a ubiquinone</name>
        <dbReference type="ChEBI" id="CHEBI:16389"/>
    </ligand>
</feature>
<dbReference type="PROSITE" id="PS51002">
    <property type="entry name" value="CYTB_NTER"/>
    <property type="match status" value="1"/>
</dbReference>
<dbReference type="OrthoDB" id="9804503at2"/>
<keyword evidence="12 18" id="KW-1133">Transmembrane helix</keyword>
<dbReference type="InterPro" id="IPR005798">
    <property type="entry name" value="Cyt_b/b6_C"/>
</dbReference>
<evidence type="ECO:0000256" key="16">
    <source>
        <dbReference type="PIRSR" id="PIRSR038885-2"/>
    </source>
</evidence>
<evidence type="ECO:0000259" key="20">
    <source>
        <dbReference type="PROSITE" id="PS51003"/>
    </source>
</evidence>
<dbReference type="EMBL" id="FZQA01000003">
    <property type="protein sequence ID" value="SNT73670.1"/>
    <property type="molecule type" value="Genomic_DNA"/>
</dbReference>
<accession>A0A239PU18</accession>
<feature type="domain" description="Cytochrome b/b6 N-terminal region profile" evidence="19">
    <location>
        <begin position="13"/>
        <end position="224"/>
    </location>
</feature>
<evidence type="ECO:0000256" key="9">
    <source>
        <dbReference type="ARBA" id="ARBA00022692"/>
    </source>
</evidence>
<protein>
    <recommendedName>
        <fullName evidence="4 17">Cytochrome b</fullName>
    </recommendedName>
</protein>
<name>A0A239PU18_9PROT</name>
<keyword evidence="8 17" id="KW-0679">Respiratory chain</keyword>
<feature type="transmembrane region" description="Helical" evidence="18">
    <location>
        <begin position="193"/>
        <end position="214"/>
    </location>
</feature>
<feature type="binding site" description="axial binding residue" evidence="16">
    <location>
        <position position="96"/>
    </location>
    <ligand>
        <name>heme b</name>
        <dbReference type="ChEBI" id="CHEBI:60344"/>
        <label>b562</label>
    </ligand>
    <ligandPart>
        <name>Fe</name>
        <dbReference type="ChEBI" id="CHEBI:18248"/>
    </ligandPart>
</feature>
<evidence type="ECO:0000256" key="4">
    <source>
        <dbReference type="ARBA" id="ARBA00013531"/>
    </source>
</evidence>
<keyword evidence="22" id="KW-1185">Reference proteome</keyword>
<dbReference type="CDD" id="cd00290">
    <property type="entry name" value="cytochrome_b_C"/>
    <property type="match status" value="1"/>
</dbReference>
<proteinExistence type="inferred from homology"/>
<evidence type="ECO:0000256" key="8">
    <source>
        <dbReference type="ARBA" id="ARBA00022660"/>
    </source>
</evidence>
<dbReference type="SUPFAM" id="SSF81648">
    <property type="entry name" value="a domain/subunit of cytochrome bc1 complex (Ubiquinol-cytochrome c reductase)"/>
    <property type="match status" value="1"/>
</dbReference>
<comment type="function">
    <text evidence="1 17">Component of the ubiquinol-cytochrome c reductase complex (complex III or cytochrome b-c1 complex), which is a respiratory chain that generates an electrochemical potential coupled to ATP synthesis.</text>
</comment>
<keyword evidence="14 18" id="KW-0472">Membrane</keyword>
<sequence length="428" mass="48142">MAYESTYKPGTAIERWLDKRLPIVRLAYDSFVDFPTPKNLNYWWTFGGILVVCLMIQIITGVILAMHYTPHVDHAFDSVEHIMRDVNYGWLMRYIHSNGASMFFLAVYIHMFRGLYYGSYKEPREMIWILGVVIFLLMMGAAFMGYVLPWGQMSFWGATVITNILGAIPVVGESIRTLLWGGFSVDNPTLNRFFSLHYLLPFAIFGVVILHVWALHVPGNNNPTGVEVKTRKDTVPFHPYYTVKDSFAIAAFLVLFAAFVFFNPNALGHPDNYIKADPLVTPAHIVPEWYFLPFYAILRAITFDIGPISSKLGGVIAMFGSIGVLFFLPWLDTSKVRSMRYRPTAQLWFFLLVIDCVFLGYLGGQPAEGLYVTLAQIATAYYFAYFLIILPLLGVLETPKPLPKSISEAVLKPAKPGAAASPQAAPAE</sequence>
<gene>
    <name evidence="21" type="ORF">SAMN06297382_1933</name>
</gene>
<dbReference type="GO" id="GO:0046872">
    <property type="term" value="F:metal ion binding"/>
    <property type="evidence" value="ECO:0007669"/>
    <property type="project" value="UniProtKB-KW"/>
</dbReference>
<keyword evidence="7 16" id="KW-0349">Heme</keyword>
<feature type="transmembrane region" description="Helical" evidence="18">
    <location>
        <begin position="42"/>
        <end position="68"/>
    </location>
</feature>
<feature type="binding site" description="axial binding residue" evidence="16">
    <location>
        <position position="211"/>
    </location>
    <ligand>
        <name>heme b</name>
        <dbReference type="ChEBI" id="CHEBI:60344"/>
        <label>b566</label>
    </ligand>
    <ligandPart>
        <name>Fe</name>
        <dbReference type="ChEBI" id="CHEBI:18248"/>
    </ligandPart>
</feature>
<evidence type="ECO:0000256" key="11">
    <source>
        <dbReference type="ARBA" id="ARBA00022982"/>
    </source>
</evidence>
<feature type="transmembrane region" description="Helical" evidence="18">
    <location>
        <begin position="374"/>
        <end position="396"/>
    </location>
</feature>
<evidence type="ECO:0000313" key="21">
    <source>
        <dbReference type="EMBL" id="SNT73670.1"/>
    </source>
</evidence>
<feature type="transmembrane region" description="Helical" evidence="18">
    <location>
        <begin position="127"/>
        <end position="148"/>
    </location>
</feature>
<dbReference type="GO" id="GO:0022904">
    <property type="term" value="P:respiratory electron transport chain"/>
    <property type="evidence" value="ECO:0007669"/>
    <property type="project" value="InterPro"/>
</dbReference>
<evidence type="ECO:0000256" key="5">
    <source>
        <dbReference type="ARBA" id="ARBA00022448"/>
    </source>
</evidence>
<evidence type="ECO:0000256" key="3">
    <source>
        <dbReference type="ARBA" id="ARBA00011649"/>
    </source>
</evidence>
<evidence type="ECO:0000256" key="12">
    <source>
        <dbReference type="ARBA" id="ARBA00022989"/>
    </source>
</evidence>
<evidence type="ECO:0000259" key="19">
    <source>
        <dbReference type="PROSITE" id="PS51002"/>
    </source>
</evidence>
<feature type="transmembrane region" description="Helical" evidence="18">
    <location>
        <begin position="343"/>
        <end position="362"/>
    </location>
</feature>
<evidence type="ECO:0000256" key="17">
    <source>
        <dbReference type="RuleBase" id="RU003385"/>
    </source>
</evidence>
<feature type="transmembrane region" description="Helical" evidence="18">
    <location>
        <begin position="154"/>
        <end position="172"/>
    </location>
</feature>
<dbReference type="Proteomes" id="UP000198346">
    <property type="component" value="Unassembled WGS sequence"/>
</dbReference>
<evidence type="ECO:0000313" key="22">
    <source>
        <dbReference type="Proteomes" id="UP000198346"/>
    </source>
</evidence>
<dbReference type="Pfam" id="PF00032">
    <property type="entry name" value="Cytochrom_B_C"/>
    <property type="match status" value="1"/>
</dbReference>
<dbReference type="CDD" id="cd00284">
    <property type="entry name" value="Cytochrome_b_N"/>
    <property type="match status" value="1"/>
</dbReference>
<dbReference type="SUPFAM" id="SSF81342">
    <property type="entry name" value="Transmembrane di-heme cytochromes"/>
    <property type="match status" value="1"/>
</dbReference>
<evidence type="ECO:0000256" key="1">
    <source>
        <dbReference type="ARBA" id="ARBA00002444"/>
    </source>
</evidence>
<keyword evidence="5 17" id="KW-0813">Transport</keyword>
<dbReference type="GO" id="GO:0008121">
    <property type="term" value="F:quinol-cytochrome-c reductase activity"/>
    <property type="evidence" value="ECO:0007669"/>
    <property type="project" value="InterPro"/>
</dbReference>
<dbReference type="InterPro" id="IPR048259">
    <property type="entry name" value="Cytochrome_b_N_euk/bac"/>
</dbReference>
<evidence type="ECO:0000256" key="14">
    <source>
        <dbReference type="ARBA" id="ARBA00023136"/>
    </source>
</evidence>
<comment type="subunit">
    <text evidence="3 17">The main subunits of complex b-c1 are: cytochrome b, cytochrome c1 and the Rieske protein.</text>
</comment>
<dbReference type="InterPro" id="IPR036150">
    <property type="entry name" value="Cyt_b/b6_C_sf"/>
</dbReference>
<dbReference type="Pfam" id="PF00033">
    <property type="entry name" value="Cytochrome_B"/>
    <property type="match status" value="1"/>
</dbReference>
<keyword evidence="10 16" id="KW-0479">Metal-binding</keyword>
<dbReference type="InterPro" id="IPR005797">
    <property type="entry name" value="Cyt_b/b6_N"/>
</dbReference>
<keyword evidence="11 17" id="KW-0249">Electron transport</keyword>
<dbReference type="InterPro" id="IPR027387">
    <property type="entry name" value="Cytb/b6-like_sf"/>
</dbReference>
<evidence type="ECO:0000256" key="18">
    <source>
        <dbReference type="SAM" id="Phobius"/>
    </source>
</evidence>
<dbReference type="PIRSF" id="PIRSF038885">
    <property type="entry name" value="COB"/>
    <property type="match status" value="1"/>
</dbReference>
<feature type="transmembrane region" description="Helical" evidence="18">
    <location>
        <begin position="94"/>
        <end position="115"/>
    </location>
</feature>
<evidence type="ECO:0000256" key="6">
    <source>
        <dbReference type="ARBA" id="ARBA00022475"/>
    </source>
</evidence>
<feature type="domain" description="Cytochrome b/b6 C-terminal region profile" evidence="20">
    <location>
        <begin position="227"/>
        <end position="404"/>
    </location>
</feature>
<comment type="similarity">
    <text evidence="17">Belongs to the cytochrome b family.</text>
</comment>
<keyword evidence="6" id="KW-1003">Cell membrane</keyword>
<evidence type="ECO:0000256" key="13">
    <source>
        <dbReference type="ARBA" id="ARBA00023004"/>
    </source>
</evidence>
<evidence type="ECO:0000256" key="2">
    <source>
        <dbReference type="ARBA" id="ARBA00004141"/>
    </source>
</evidence>
<keyword evidence="9 17" id="KW-0812">Transmembrane</keyword>
<organism evidence="21 22">
    <name type="scientific">Amphiplicatus metriothermophilus</name>
    <dbReference type="NCBI Taxonomy" id="1519374"/>
    <lineage>
        <taxon>Bacteria</taxon>
        <taxon>Pseudomonadati</taxon>
        <taxon>Pseudomonadota</taxon>
        <taxon>Alphaproteobacteria</taxon>
        <taxon>Parvularculales</taxon>
        <taxon>Parvularculaceae</taxon>
        <taxon>Amphiplicatus</taxon>
    </lineage>
</organism>
<dbReference type="FunFam" id="1.20.810.10:FF:000010">
    <property type="entry name" value="Cytochrome b"/>
    <property type="match status" value="1"/>
</dbReference>
<dbReference type="AlphaFoldDB" id="A0A239PU18"/>
<feature type="transmembrane region" description="Helical" evidence="18">
    <location>
        <begin position="312"/>
        <end position="331"/>
    </location>
</feature>
<dbReference type="PROSITE" id="PS51003">
    <property type="entry name" value="CYTB_CTER"/>
    <property type="match status" value="1"/>
</dbReference>
<evidence type="ECO:0000256" key="15">
    <source>
        <dbReference type="PIRSR" id="PIRSR038885-1"/>
    </source>
</evidence>
<feature type="transmembrane region" description="Helical" evidence="18">
    <location>
        <begin position="247"/>
        <end position="268"/>
    </location>
</feature>
<feature type="binding site" description="axial binding residue" evidence="16">
    <location>
        <position position="197"/>
    </location>
    <ligand>
        <name>heme b</name>
        <dbReference type="ChEBI" id="CHEBI:60344"/>
        <label>b562</label>
    </ligand>
    <ligandPart>
        <name>Fe</name>
        <dbReference type="ChEBI" id="CHEBI:18248"/>
    </ligandPart>
</feature>
<feature type="binding site" description="axial binding residue" evidence="16">
    <location>
        <position position="110"/>
    </location>
    <ligand>
        <name>heme b</name>
        <dbReference type="ChEBI" id="CHEBI:60344"/>
        <label>b566</label>
    </ligand>
    <ligandPart>
        <name>Fe</name>
        <dbReference type="ChEBI" id="CHEBI:18248"/>
    </ligandPart>
</feature>
<dbReference type="InterPro" id="IPR030689">
    <property type="entry name" value="Cytochrome_b"/>
</dbReference>
<feature type="transmembrane region" description="Helical" evidence="18">
    <location>
        <begin position="289"/>
        <end position="306"/>
    </location>
</feature>
<comment type="cofactor">
    <cofactor evidence="16">
        <name>heme</name>
        <dbReference type="ChEBI" id="CHEBI:30413"/>
    </cofactor>
    <text evidence="16">Binds 2 heme groups non-covalently.</text>
</comment>
<dbReference type="Gene3D" id="1.20.810.10">
    <property type="entry name" value="Cytochrome Bc1 Complex, Chain C"/>
    <property type="match status" value="1"/>
</dbReference>
<comment type="subcellular location">
    <subcellularLocation>
        <location evidence="2">Membrane</location>
        <topology evidence="2">Multi-pass membrane protein</topology>
    </subcellularLocation>
</comment>
<reference evidence="21 22" key="1">
    <citation type="submission" date="2017-07" db="EMBL/GenBank/DDBJ databases">
        <authorList>
            <person name="Sun Z.S."/>
            <person name="Albrecht U."/>
            <person name="Echele G."/>
            <person name="Lee C.C."/>
        </authorList>
    </citation>
    <scope>NUCLEOTIDE SEQUENCE [LARGE SCALE GENOMIC DNA]</scope>
    <source>
        <strain evidence="21 22">CGMCC 1.12710</strain>
    </source>
</reference>
<dbReference type="PANTHER" id="PTHR19271">
    <property type="entry name" value="CYTOCHROME B"/>
    <property type="match status" value="1"/>
</dbReference>
<dbReference type="RefSeq" id="WP_089412383.1">
    <property type="nucleotide sequence ID" value="NZ_FZQA01000003.1"/>
</dbReference>
<dbReference type="GO" id="GO:0016491">
    <property type="term" value="F:oxidoreductase activity"/>
    <property type="evidence" value="ECO:0007669"/>
    <property type="project" value="InterPro"/>
</dbReference>
<dbReference type="InterPro" id="IPR016174">
    <property type="entry name" value="Di-haem_cyt_TM"/>
</dbReference>